<dbReference type="InterPro" id="IPR005625">
    <property type="entry name" value="PepSY-ass_TM"/>
</dbReference>
<name>A0A0R0CTZ2_9GAMM</name>
<dbReference type="Proteomes" id="UP000051386">
    <property type="component" value="Unassembled WGS sequence"/>
</dbReference>
<reference evidence="3 4" key="1">
    <citation type="submission" date="2015-05" db="EMBL/GenBank/DDBJ databases">
        <title>Genome sequencing and analysis of members of genus Stenotrophomonas.</title>
        <authorList>
            <person name="Patil P.P."/>
            <person name="Midha S."/>
            <person name="Patil P.B."/>
        </authorList>
    </citation>
    <scope>NUCLEOTIDE SEQUENCE [LARGE SCALE GENOMIC DNA]</scope>
    <source>
        <strain evidence="3 4">DSM 21508</strain>
    </source>
</reference>
<evidence type="ECO:0000256" key="2">
    <source>
        <dbReference type="SAM" id="Phobius"/>
    </source>
</evidence>
<dbReference type="EMBL" id="LDJK01000050">
    <property type="protein sequence ID" value="KRG73277.1"/>
    <property type="molecule type" value="Genomic_DNA"/>
</dbReference>
<protein>
    <submittedName>
        <fullName evidence="3">PepSY-associated TM helix domain-containing protein</fullName>
    </submittedName>
</protein>
<evidence type="ECO:0000313" key="4">
    <source>
        <dbReference type="Proteomes" id="UP000051386"/>
    </source>
</evidence>
<accession>A0A0R0CTZ2</accession>
<dbReference type="PANTHER" id="PTHR34219:SF1">
    <property type="entry name" value="PEPSY DOMAIN-CONTAINING PROTEIN"/>
    <property type="match status" value="1"/>
</dbReference>
<organism evidence="3 4">
    <name type="scientific">Stenotrophomonas chelatiphaga</name>
    <dbReference type="NCBI Taxonomy" id="517011"/>
    <lineage>
        <taxon>Bacteria</taxon>
        <taxon>Pseudomonadati</taxon>
        <taxon>Pseudomonadota</taxon>
        <taxon>Gammaproteobacteria</taxon>
        <taxon>Lysobacterales</taxon>
        <taxon>Lysobacteraceae</taxon>
        <taxon>Stenotrophomonas</taxon>
    </lineage>
</organism>
<dbReference type="PANTHER" id="PTHR34219">
    <property type="entry name" value="IRON-REGULATED INNER MEMBRANE PROTEIN-RELATED"/>
    <property type="match status" value="1"/>
</dbReference>
<feature type="transmembrane region" description="Helical" evidence="2">
    <location>
        <begin position="440"/>
        <end position="471"/>
    </location>
</feature>
<dbReference type="RefSeq" id="WP_057508767.1">
    <property type="nucleotide sequence ID" value="NZ_LDJK01000050.1"/>
</dbReference>
<evidence type="ECO:0000313" key="3">
    <source>
        <dbReference type="EMBL" id="KRG73277.1"/>
    </source>
</evidence>
<feature type="transmembrane region" description="Helical" evidence="2">
    <location>
        <begin position="192"/>
        <end position="214"/>
    </location>
</feature>
<gene>
    <name evidence="3" type="ORF">ABB28_11570</name>
</gene>
<feature type="transmembrane region" description="Helical" evidence="2">
    <location>
        <begin position="399"/>
        <end position="420"/>
    </location>
</feature>
<proteinExistence type="predicted"/>
<dbReference type="PATRIC" id="fig|517011.3.peg.2212"/>
<keyword evidence="2" id="KW-1133">Transmembrane helix</keyword>
<keyword evidence="2" id="KW-0472">Membrane</keyword>
<feature type="transmembrane region" description="Helical" evidence="2">
    <location>
        <begin position="148"/>
        <end position="172"/>
    </location>
</feature>
<evidence type="ECO:0000256" key="1">
    <source>
        <dbReference type="SAM" id="MobiDB-lite"/>
    </source>
</evidence>
<keyword evidence="2" id="KW-0812">Transmembrane</keyword>
<feature type="transmembrane region" description="Helical" evidence="2">
    <location>
        <begin position="22"/>
        <end position="46"/>
    </location>
</feature>
<dbReference type="AlphaFoldDB" id="A0A0R0CTZ2"/>
<comment type="caution">
    <text evidence="3">The sequence shown here is derived from an EMBL/GenBank/DDBJ whole genome shotgun (WGS) entry which is preliminary data.</text>
</comment>
<keyword evidence="4" id="KW-1185">Reference proteome</keyword>
<dbReference type="Pfam" id="PF03929">
    <property type="entry name" value="PepSY_TM"/>
    <property type="match status" value="1"/>
</dbReference>
<sequence length="478" mass="52142">MQTTPTQSPSDRWRFHRAVWRWHFYAGLFVLPFIAWLALTGAAYLYQKPIDRWIHHDLKVVEPTRGTPASASAQIAAVEAVAAGRTFRYTLPERADGSVEIGVQQPDGTRDVYYVDPGTARVLGSLPDKGTFSGVVRRLHSLDLVGRWASALIEIAAGWAILLVITGVFLWWPRGQRGGVTRVRGRPAQRLFWRDLHAVTGVWVGAVLLFLALTGMPWSLVWGKQVNAWANGHNSGYPAGVRVDVPMSDQRLADATAPSWSMEQARLPASQLAHTRAHARHAAPPQQQAHEGHESHAGMGPGDLSPQPGAIGIDAALQRFNALGMAPGYSVSLPRGPMGVYSASVYPEQVNRQRVVHMDQYSGRILLDMGYADYGVLGRGLEWGINVHLGQQYGSVNRLLLLVACAAIVLLCASGAVMWWKRRPAGGVGIPPLPHARRTVAIVFALLCIGGIVFPLMGLSLLVIGVLDYVLTRGWRSS</sequence>
<feature type="region of interest" description="Disordered" evidence="1">
    <location>
        <begin position="275"/>
        <end position="305"/>
    </location>
</feature>